<evidence type="ECO:0000256" key="2">
    <source>
        <dbReference type="ARBA" id="ARBA00001946"/>
    </source>
</evidence>
<dbReference type="InterPro" id="IPR027417">
    <property type="entry name" value="P-loop_NTPase"/>
</dbReference>
<comment type="subcellular location">
    <subcellularLocation>
        <location evidence="3">Mitochondrion</location>
    </subcellularLocation>
</comment>
<dbReference type="KEGG" id="cdep:91088069"/>
<evidence type="ECO:0000256" key="5">
    <source>
        <dbReference type="ARBA" id="ARBA00022741"/>
    </source>
</evidence>
<dbReference type="Pfam" id="PF12513">
    <property type="entry name" value="SUV3_C"/>
    <property type="match status" value="1"/>
</dbReference>
<reference evidence="14" key="3">
    <citation type="submission" date="2024-01" db="EMBL/GenBank/DDBJ databases">
        <authorList>
            <person name="Coelho M.A."/>
            <person name="David-Palma M."/>
            <person name="Shea T."/>
            <person name="Sun S."/>
            <person name="Cuomo C.A."/>
            <person name="Heitman J."/>
        </authorList>
    </citation>
    <scope>NUCLEOTIDE SEQUENCE</scope>
    <source>
        <strain evidence="14">CBS 7841</strain>
    </source>
</reference>
<evidence type="ECO:0000256" key="12">
    <source>
        <dbReference type="SAM" id="MobiDB-lite"/>
    </source>
</evidence>
<proteinExistence type="predicted"/>
<dbReference type="GO" id="GO:0045025">
    <property type="term" value="C:mitochondrial degradosome"/>
    <property type="evidence" value="ECO:0007669"/>
    <property type="project" value="TreeGrafter"/>
</dbReference>
<keyword evidence="10" id="KW-0496">Mitochondrion</keyword>
<accession>A0AAJ8M206</accession>
<dbReference type="Gene3D" id="3.40.50.300">
    <property type="entry name" value="P-loop containing nucleotide triphosphate hydrolases"/>
    <property type="match status" value="2"/>
</dbReference>
<dbReference type="EMBL" id="CP143787">
    <property type="protein sequence ID" value="WVN88648.1"/>
    <property type="molecule type" value="Genomic_DNA"/>
</dbReference>
<dbReference type="InterPro" id="IPR001650">
    <property type="entry name" value="Helicase_C-like"/>
</dbReference>
<feature type="domain" description="Helicase C-terminal" evidence="13">
    <location>
        <begin position="382"/>
        <end position="559"/>
    </location>
</feature>
<dbReference type="CDD" id="cd17913">
    <property type="entry name" value="DEXQc_Suv3"/>
    <property type="match status" value="1"/>
</dbReference>
<dbReference type="GO" id="GO:0005524">
    <property type="term" value="F:ATP binding"/>
    <property type="evidence" value="ECO:0007669"/>
    <property type="project" value="UniProtKB-KW"/>
</dbReference>
<evidence type="ECO:0000256" key="7">
    <source>
        <dbReference type="ARBA" id="ARBA00022806"/>
    </source>
</evidence>
<reference evidence="14" key="1">
    <citation type="submission" date="2016-06" db="EMBL/GenBank/DDBJ databases">
        <authorList>
            <person name="Cuomo C."/>
            <person name="Litvintseva A."/>
            <person name="Heitman J."/>
            <person name="Chen Y."/>
            <person name="Sun S."/>
            <person name="Springer D."/>
            <person name="Dromer F."/>
            <person name="Young S."/>
            <person name="Zeng Q."/>
            <person name="Chapman S."/>
            <person name="Gujja S."/>
            <person name="Saif S."/>
            <person name="Birren B."/>
        </authorList>
    </citation>
    <scope>NUCLEOTIDE SEQUENCE</scope>
    <source>
        <strain evidence="14">CBS 7841</strain>
    </source>
</reference>
<evidence type="ECO:0000256" key="6">
    <source>
        <dbReference type="ARBA" id="ARBA00022801"/>
    </source>
</evidence>
<dbReference type="InterPro" id="IPR044774">
    <property type="entry name" value="Suv3_DEXQc"/>
</dbReference>
<evidence type="ECO:0000256" key="8">
    <source>
        <dbReference type="ARBA" id="ARBA00022840"/>
    </source>
</evidence>
<dbReference type="InterPro" id="IPR041082">
    <property type="entry name" value="Suv3_C_1"/>
</dbReference>
<dbReference type="CDD" id="cd18805">
    <property type="entry name" value="SF2_C_suv3"/>
    <property type="match status" value="1"/>
</dbReference>
<organism evidence="14 15">
    <name type="scientific">Cryptococcus depauperatus CBS 7841</name>
    <dbReference type="NCBI Taxonomy" id="1295531"/>
    <lineage>
        <taxon>Eukaryota</taxon>
        <taxon>Fungi</taxon>
        <taxon>Dikarya</taxon>
        <taxon>Basidiomycota</taxon>
        <taxon>Agaricomycotina</taxon>
        <taxon>Tremellomycetes</taxon>
        <taxon>Tremellales</taxon>
        <taxon>Cryptococcaceae</taxon>
        <taxon>Cryptococcus</taxon>
    </lineage>
</organism>
<dbReference type="GeneID" id="91088069"/>
<keyword evidence="7" id="KW-0347">Helicase</keyword>
<dbReference type="InterPro" id="IPR055206">
    <property type="entry name" value="DEXQc_SUV3"/>
</dbReference>
<dbReference type="PROSITE" id="PS51194">
    <property type="entry name" value="HELICASE_CTER"/>
    <property type="match status" value="1"/>
</dbReference>
<reference evidence="14" key="2">
    <citation type="journal article" date="2022" name="Elife">
        <title>Obligate sexual reproduction of a homothallic fungus closely related to the Cryptococcus pathogenic species complex.</title>
        <authorList>
            <person name="Passer A.R."/>
            <person name="Clancey S.A."/>
            <person name="Shea T."/>
            <person name="David-Palma M."/>
            <person name="Averette A.F."/>
            <person name="Boekhout T."/>
            <person name="Porcel B.M."/>
            <person name="Nowrousian M."/>
            <person name="Cuomo C.A."/>
            <person name="Sun S."/>
            <person name="Heitman J."/>
            <person name="Coelho M.A."/>
        </authorList>
    </citation>
    <scope>NUCLEOTIDE SEQUENCE</scope>
    <source>
        <strain evidence="14">CBS 7841</strain>
    </source>
</reference>
<dbReference type="EC" id="3.6.4.13" evidence="4"/>
<protein>
    <recommendedName>
        <fullName evidence="4">RNA helicase</fullName>
        <ecNumber evidence="4">3.6.4.13</ecNumber>
    </recommendedName>
</protein>
<dbReference type="Pfam" id="PF22527">
    <property type="entry name" value="DEXQc_Suv3"/>
    <property type="match status" value="1"/>
</dbReference>
<dbReference type="AlphaFoldDB" id="A0AAJ8M206"/>
<evidence type="ECO:0000313" key="15">
    <source>
        <dbReference type="Proteomes" id="UP000094043"/>
    </source>
</evidence>
<dbReference type="SUPFAM" id="SSF52540">
    <property type="entry name" value="P-loop containing nucleoside triphosphate hydrolases"/>
    <property type="match status" value="1"/>
</dbReference>
<evidence type="ECO:0000256" key="4">
    <source>
        <dbReference type="ARBA" id="ARBA00012552"/>
    </source>
</evidence>
<feature type="region of interest" description="Disordered" evidence="12">
    <location>
        <begin position="749"/>
        <end position="770"/>
    </location>
</feature>
<dbReference type="InterPro" id="IPR050699">
    <property type="entry name" value="RNA-DNA_Helicase"/>
</dbReference>
<keyword evidence="8" id="KW-0067">ATP-binding</keyword>
<evidence type="ECO:0000256" key="1">
    <source>
        <dbReference type="ARBA" id="ARBA00001936"/>
    </source>
</evidence>
<keyword evidence="15" id="KW-1185">Reference proteome</keyword>
<feature type="compositionally biased region" description="Basic and acidic residues" evidence="12">
    <location>
        <begin position="761"/>
        <end position="770"/>
    </location>
</feature>
<comment type="cofactor">
    <cofactor evidence="1">
        <name>Mn(2+)</name>
        <dbReference type="ChEBI" id="CHEBI:29035"/>
    </cofactor>
</comment>
<dbReference type="Proteomes" id="UP000094043">
    <property type="component" value="Chromosome 4"/>
</dbReference>
<feature type="region of interest" description="Disordered" evidence="12">
    <location>
        <begin position="494"/>
        <end position="522"/>
    </location>
</feature>
<comment type="catalytic activity">
    <reaction evidence="11">
        <text>ATP + H2O = ADP + phosphate + H(+)</text>
        <dbReference type="Rhea" id="RHEA:13065"/>
        <dbReference type="ChEBI" id="CHEBI:15377"/>
        <dbReference type="ChEBI" id="CHEBI:15378"/>
        <dbReference type="ChEBI" id="CHEBI:30616"/>
        <dbReference type="ChEBI" id="CHEBI:43474"/>
        <dbReference type="ChEBI" id="CHEBI:456216"/>
        <dbReference type="EC" id="3.6.4.13"/>
    </reaction>
</comment>
<gene>
    <name evidence="14" type="ORF">L203_103859</name>
</gene>
<evidence type="ECO:0000256" key="10">
    <source>
        <dbReference type="ARBA" id="ARBA00023128"/>
    </source>
</evidence>
<sequence>MLARAVIKTSRKVCLHCALTHFPRSFATSILLARQSTSKDASFRSIQSSKPSRQRRIYQQRQNTPLTIDAFEAKVPPRPQHLTKSILRRLPLWIGSDRVMDKFEAYGLEPSLVKDLSKEWIKNVRDKLENVQDDVEAQAALQAEGWDPQELIIASAEDRFMSAIESLALRNFLCSIKHHARIPVSQQNYLSYILSVTDLSKLASSSDYLPARSLKRHFHLHIGPTNSGKTYNALKSLSQAKTGAYAGPLRLLAHEVWERMNLGSVGGLDGKGRKCNLLTGEERRVVDPDAGLLSCTVEMLPLAGLGSGGFDVVVIDEIQMLGDSQRGGSWTKAVLGVAAKEVHLCGDETTVELLRSMISSLGDQLTVHEYNRLTPLSVADSSLDNDYSKVEDGDCIVTFSRTNIFEVKKQVEGTTGKKCAVVYGALPPETRAEQARDFNDENGMCKVLVASDAVGMGLNLKIKRIIFESLSKYNGKSDVPLSLMQIKQIAGRAGRYKTSSDSSQNKTVSTPDETPAMGGQATTLQPTDLEMLRELMTRPLPLISRAKLEVPTSQLVQLAGLLPENTPYAELLQHFSSLAKPPAHTTLAGYDHKLPLADLVEPFRNRLSLGEVDLFCFAPVNSRDERAKNIFINLVEDYAELGCVEIENIFASSDLLTTLNQVHDTLCTLPPLPSAGQIAGKKQLIPPVIIQSLPSLETLHKTLVLYIWLSFRLEVAFPDRKQASELKVKCEKMLEECLERLPGLRMKKGNNAASKQAVKNTRRERANEQEHKRIDWVSGSEIKKEQQKKVWRELAILEQGQGSGKRLDVRDV</sequence>
<dbReference type="PANTHER" id="PTHR12131">
    <property type="entry name" value="ATP-DEPENDENT RNA AND DNA HELICASE"/>
    <property type="match status" value="1"/>
</dbReference>
<evidence type="ECO:0000256" key="11">
    <source>
        <dbReference type="ARBA" id="ARBA00047984"/>
    </source>
</evidence>
<keyword evidence="9" id="KW-0809">Transit peptide</keyword>
<keyword evidence="6" id="KW-0378">Hydrolase</keyword>
<dbReference type="PANTHER" id="PTHR12131:SF1">
    <property type="entry name" value="ATP-DEPENDENT RNA HELICASE SUPV3L1, MITOCHONDRIAL-RELATED"/>
    <property type="match status" value="1"/>
</dbReference>
<dbReference type="Gene3D" id="1.20.272.40">
    <property type="match status" value="1"/>
</dbReference>
<dbReference type="FunFam" id="3.40.50.300:FF:000269">
    <property type="entry name" value="ATP-dependent RNA helicase SUPV3L1, mitochondrial"/>
    <property type="match status" value="1"/>
</dbReference>
<evidence type="ECO:0000313" key="14">
    <source>
        <dbReference type="EMBL" id="WVN88648.1"/>
    </source>
</evidence>
<comment type="cofactor">
    <cofactor evidence="2">
        <name>Mg(2+)</name>
        <dbReference type="ChEBI" id="CHEBI:18420"/>
    </cofactor>
</comment>
<dbReference type="Pfam" id="PF00271">
    <property type="entry name" value="Helicase_C"/>
    <property type="match status" value="1"/>
</dbReference>
<dbReference type="GO" id="GO:0000965">
    <property type="term" value="P:mitochondrial RNA 3'-end processing"/>
    <property type="evidence" value="ECO:0007669"/>
    <property type="project" value="TreeGrafter"/>
</dbReference>
<evidence type="ECO:0000256" key="9">
    <source>
        <dbReference type="ARBA" id="ARBA00022946"/>
    </source>
</evidence>
<dbReference type="InterPro" id="IPR022192">
    <property type="entry name" value="SUV3_C"/>
</dbReference>
<dbReference type="FunFam" id="3.40.50.300:FF:000957">
    <property type="entry name" value="ATP-dependent RNA helicase SUV3L, mitochondrial"/>
    <property type="match status" value="1"/>
</dbReference>
<dbReference type="SMART" id="SM00490">
    <property type="entry name" value="HELICc"/>
    <property type="match status" value="1"/>
</dbReference>
<dbReference type="RefSeq" id="XP_066069348.1">
    <property type="nucleotide sequence ID" value="XM_066213251.1"/>
</dbReference>
<keyword evidence="5" id="KW-0547">Nucleotide-binding</keyword>
<feature type="compositionally biased region" description="Polar residues" evidence="12">
    <location>
        <begin position="497"/>
        <end position="512"/>
    </location>
</feature>
<name>A0AAJ8M206_9TREE</name>
<evidence type="ECO:0000259" key="13">
    <source>
        <dbReference type="PROSITE" id="PS51194"/>
    </source>
</evidence>
<evidence type="ECO:0000256" key="3">
    <source>
        <dbReference type="ARBA" id="ARBA00004173"/>
    </source>
</evidence>
<dbReference type="GO" id="GO:0003724">
    <property type="term" value="F:RNA helicase activity"/>
    <property type="evidence" value="ECO:0007669"/>
    <property type="project" value="UniProtKB-EC"/>
</dbReference>
<dbReference type="Gene3D" id="1.20.58.1080">
    <property type="match status" value="1"/>
</dbReference>
<dbReference type="Pfam" id="PF18147">
    <property type="entry name" value="Suv3_C_1"/>
    <property type="match status" value="1"/>
</dbReference>
<dbReference type="GO" id="GO:0016787">
    <property type="term" value="F:hydrolase activity"/>
    <property type="evidence" value="ECO:0007669"/>
    <property type="project" value="UniProtKB-KW"/>
</dbReference>